<evidence type="ECO:0000256" key="1">
    <source>
        <dbReference type="ARBA" id="ARBA00007177"/>
    </source>
</evidence>
<dbReference type="EMBL" id="BAABRN010000005">
    <property type="protein sequence ID" value="GAA5500909.1"/>
    <property type="molecule type" value="Genomic_DNA"/>
</dbReference>
<keyword evidence="3" id="KW-0963">Cytoplasm</keyword>
<comment type="function">
    <text evidence="3">Required for maturation of urease via the functional incorporation of the urease nickel metallocenter.</text>
</comment>
<dbReference type="RefSeq" id="WP_353540888.1">
    <property type="nucleotide sequence ID" value="NZ_BAABRN010000005.1"/>
</dbReference>
<organism evidence="4 5">
    <name type="scientific">Deinococcus xinjiangensis</name>
    <dbReference type="NCBI Taxonomy" id="457454"/>
    <lineage>
        <taxon>Bacteria</taxon>
        <taxon>Thermotogati</taxon>
        <taxon>Deinococcota</taxon>
        <taxon>Deinococci</taxon>
        <taxon>Deinococcales</taxon>
        <taxon>Deinococcaceae</taxon>
        <taxon>Deinococcus</taxon>
    </lineage>
</organism>
<keyword evidence="5" id="KW-1185">Reference proteome</keyword>
<comment type="subunit">
    <text evidence="3">UreD, UreF and UreG form a complex that acts as a GTP-hydrolysis-dependent molecular chaperone, activating the urease apoprotein by helping to assemble the nickel containing metallocenter of UreC. The UreE protein probably delivers the nickel.</text>
</comment>
<comment type="caution">
    <text evidence="4">The sequence shown here is derived from an EMBL/GenBank/DDBJ whole genome shotgun (WGS) entry which is preliminary data.</text>
</comment>
<dbReference type="Pfam" id="PF01774">
    <property type="entry name" value="UreD"/>
    <property type="match status" value="1"/>
</dbReference>
<dbReference type="InterPro" id="IPR002669">
    <property type="entry name" value="UreD"/>
</dbReference>
<gene>
    <name evidence="3 4" type="primary">ureD</name>
    <name evidence="4" type="ORF">Dxin01_00637</name>
</gene>
<protein>
    <recommendedName>
        <fullName evidence="3">Urease accessory protein UreD</fullName>
    </recommendedName>
</protein>
<keyword evidence="2 3" id="KW-0143">Chaperone</keyword>
<dbReference type="Proteomes" id="UP001458946">
    <property type="component" value="Unassembled WGS sequence"/>
</dbReference>
<reference evidence="4 5" key="1">
    <citation type="submission" date="2024-02" db="EMBL/GenBank/DDBJ databases">
        <title>Deinococcus xinjiangensis NBRC 107630.</title>
        <authorList>
            <person name="Ichikawa N."/>
            <person name="Katano-Makiyama Y."/>
            <person name="Hidaka K."/>
        </authorList>
    </citation>
    <scope>NUCLEOTIDE SEQUENCE [LARGE SCALE GENOMIC DNA]</scope>
    <source>
        <strain evidence="4 5">NBRC 107630</strain>
    </source>
</reference>
<dbReference type="HAMAP" id="MF_01384">
    <property type="entry name" value="UreD"/>
    <property type="match status" value="1"/>
</dbReference>
<proteinExistence type="inferred from homology"/>
<keyword evidence="3" id="KW-0996">Nickel insertion</keyword>
<comment type="subcellular location">
    <subcellularLocation>
        <location evidence="3">Cytoplasm</location>
    </subcellularLocation>
</comment>
<comment type="similarity">
    <text evidence="1 3">Belongs to the UreD family.</text>
</comment>
<evidence type="ECO:0000313" key="5">
    <source>
        <dbReference type="Proteomes" id="UP001458946"/>
    </source>
</evidence>
<evidence type="ECO:0000256" key="2">
    <source>
        <dbReference type="ARBA" id="ARBA00023186"/>
    </source>
</evidence>
<evidence type="ECO:0000313" key="4">
    <source>
        <dbReference type="EMBL" id="GAA5500909.1"/>
    </source>
</evidence>
<name>A0ABP9V6K8_9DEIO</name>
<sequence length="266" mass="29126">MSLLRQTRIGLLELHFGVRGVKTLLLRDLQKAPLMIVRPFELPCGTLMAFIVNPTGGVMGGDHSEIRVQVDSGARVLILTQSATRVQPSPTGEAATQDISFTVQAGARLEYYPERTIPFAGSCFRQRIRVILEDGAEFGATETLAAGRVQSGERLAFGEYQSRTEIFQAGNRVFLDKQKLKPSGYTRAPGVWGQADYGASGVWVGAREMEEWPKRTGRLTTGHSAGGAVWLRAVAERGPELDADLLWASTAIRQQLFGATPLQVRR</sequence>
<evidence type="ECO:0000256" key="3">
    <source>
        <dbReference type="HAMAP-Rule" id="MF_01384"/>
    </source>
</evidence>
<dbReference type="PANTHER" id="PTHR33643">
    <property type="entry name" value="UREASE ACCESSORY PROTEIN D"/>
    <property type="match status" value="1"/>
</dbReference>
<dbReference type="PANTHER" id="PTHR33643:SF1">
    <property type="entry name" value="UREASE ACCESSORY PROTEIN D"/>
    <property type="match status" value="1"/>
</dbReference>
<accession>A0ABP9V6K8</accession>